<comment type="caution">
    <text evidence="5">The sequence shown here is derived from an EMBL/GenBank/DDBJ whole genome shotgun (WGS) entry which is preliminary data.</text>
</comment>
<dbReference type="SUPFAM" id="SSF53187">
    <property type="entry name" value="Zn-dependent exopeptidases"/>
    <property type="match status" value="1"/>
</dbReference>
<evidence type="ECO:0000259" key="3">
    <source>
        <dbReference type="Pfam" id="PF04389"/>
    </source>
</evidence>
<feature type="domain" description="Peptidase M28" evidence="3">
    <location>
        <begin position="93"/>
        <end position="290"/>
    </location>
</feature>
<name>A0ABT3HR95_9FLAO</name>
<feature type="signal peptide" evidence="2">
    <location>
        <begin position="1"/>
        <end position="19"/>
    </location>
</feature>
<accession>A0ABT3HR95</accession>
<sequence length="390" mass="42798">MKKITTLLLFSLTSFGLQAQSFIQAYQNRANQVSQPNITTYLQEFGNMGIKKTGTTQNTTAFNWLKDKYTAMGYAISQIQEDPFTFGSTSSKNLIVTKTGTVYPNTYVIICGHFDTIVGPGVNDNGSGTSIILEAARILKDVPTEYSIKFIHFSGEEQGLYGSDHYANNVVFQNGTRVMNVKLVFNLDQVGGRLGNTNDKIKCESDQGGLSSNNAASLAITQQLATCTALYSPLQTVMSNAYSSDYMPFEENGEIITGFYENTPSNVEHTVNDTFANVDPTYVFNVGKAAVGALQHFAVASTTILKVNETQAISLESANVYPNPTKDFLNIDLPDNVKQFSVELIDMAGRTLLKAENETRLSVSNLQNGNYLCTIKTDKDIVTKKIIIEK</sequence>
<organism evidence="5 6">
    <name type="scientific">Chryseobacterium oryctis</name>
    <dbReference type="NCBI Taxonomy" id="2952618"/>
    <lineage>
        <taxon>Bacteria</taxon>
        <taxon>Pseudomonadati</taxon>
        <taxon>Bacteroidota</taxon>
        <taxon>Flavobacteriia</taxon>
        <taxon>Flavobacteriales</taxon>
        <taxon>Weeksellaceae</taxon>
        <taxon>Chryseobacterium group</taxon>
        <taxon>Chryseobacterium</taxon>
    </lineage>
</organism>
<dbReference type="EMBL" id="JAPDHV010000006">
    <property type="protein sequence ID" value="MCW3162311.1"/>
    <property type="molecule type" value="Genomic_DNA"/>
</dbReference>
<keyword evidence="1 2" id="KW-0732">Signal</keyword>
<dbReference type="Pfam" id="PF04389">
    <property type="entry name" value="Peptidase_M28"/>
    <property type="match status" value="1"/>
</dbReference>
<dbReference type="NCBIfam" id="TIGR04183">
    <property type="entry name" value="Por_Secre_tail"/>
    <property type="match status" value="1"/>
</dbReference>
<gene>
    <name evidence="5" type="ORF">OH806_13650</name>
</gene>
<evidence type="ECO:0000313" key="5">
    <source>
        <dbReference type="EMBL" id="MCW3162311.1"/>
    </source>
</evidence>
<proteinExistence type="predicted"/>
<dbReference type="InterPro" id="IPR026444">
    <property type="entry name" value="Secre_tail"/>
</dbReference>
<dbReference type="Proteomes" id="UP001163719">
    <property type="component" value="Unassembled WGS sequence"/>
</dbReference>
<evidence type="ECO:0000259" key="4">
    <source>
        <dbReference type="Pfam" id="PF18962"/>
    </source>
</evidence>
<dbReference type="Gene3D" id="3.40.630.10">
    <property type="entry name" value="Zn peptidases"/>
    <property type="match status" value="1"/>
</dbReference>
<feature type="chain" id="PRO_5046232273" evidence="2">
    <location>
        <begin position="20"/>
        <end position="390"/>
    </location>
</feature>
<dbReference type="RefSeq" id="WP_264744229.1">
    <property type="nucleotide sequence ID" value="NZ_JAPDHV010000006.1"/>
</dbReference>
<dbReference type="InterPro" id="IPR045175">
    <property type="entry name" value="M28_fam"/>
</dbReference>
<dbReference type="InterPro" id="IPR007484">
    <property type="entry name" value="Peptidase_M28"/>
</dbReference>
<dbReference type="PANTHER" id="PTHR12147:SF26">
    <property type="entry name" value="PEPTIDASE M28 DOMAIN-CONTAINING PROTEIN"/>
    <property type="match status" value="1"/>
</dbReference>
<reference evidence="5" key="1">
    <citation type="submission" date="2022-10" db="EMBL/GenBank/DDBJ databases">
        <title>Chryseobacterium babae sp. nov. isolated from the gut of the beetle Oryctes rhinoceros, and Chryseobacterium kimseyorum sp. nov., isolated from a stick insect rearing cage.</title>
        <authorList>
            <person name="Shelomi M."/>
            <person name="Han C.-J."/>
            <person name="Chen W.-M."/>
            <person name="Chen H.-K."/>
            <person name="Liaw S.-J."/>
            <person name="Muhle E."/>
            <person name="Clermont D."/>
        </authorList>
    </citation>
    <scope>NUCLEOTIDE SEQUENCE</scope>
    <source>
        <strain evidence="5">WLa1L2M3</strain>
    </source>
</reference>
<feature type="domain" description="Secretion system C-terminal sorting" evidence="4">
    <location>
        <begin position="320"/>
        <end position="388"/>
    </location>
</feature>
<evidence type="ECO:0000256" key="1">
    <source>
        <dbReference type="ARBA" id="ARBA00022729"/>
    </source>
</evidence>
<dbReference type="Pfam" id="PF18962">
    <property type="entry name" value="Por_Secre_tail"/>
    <property type="match status" value="1"/>
</dbReference>
<keyword evidence="6" id="KW-1185">Reference proteome</keyword>
<dbReference type="PANTHER" id="PTHR12147">
    <property type="entry name" value="METALLOPEPTIDASE M28 FAMILY MEMBER"/>
    <property type="match status" value="1"/>
</dbReference>
<evidence type="ECO:0000313" key="6">
    <source>
        <dbReference type="Proteomes" id="UP001163719"/>
    </source>
</evidence>
<protein>
    <submittedName>
        <fullName evidence="5">M28 family peptidase</fullName>
    </submittedName>
</protein>
<evidence type="ECO:0000256" key="2">
    <source>
        <dbReference type="SAM" id="SignalP"/>
    </source>
</evidence>